<dbReference type="GeneID" id="79808661"/>
<dbReference type="InterPro" id="IPR016181">
    <property type="entry name" value="Acyl_CoA_acyltransferase"/>
</dbReference>
<evidence type="ECO:0000313" key="7">
    <source>
        <dbReference type="Proteomes" id="UP000292648"/>
    </source>
</evidence>
<keyword evidence="5" id="KW-1185">Reference proteome</keyword>
<evidence type="ECO:0000313" key="2">
    <source>
        <dbReference type="EMBL" id="AYJ39925.1"/>
    </source>
</evidence>
<evidence type="ECO:0000259" key="1">
    <source>
        <dbReference type="PROSITE" id="PS51186"/>
    </source>
</evidence>
<dbReference type="Proteomes" id="UP000236162">
    <property type="component" value="Unassembled WGS sequence"/>
</dbReference>
<dbReference type="EMBL" id="BDOR01000009">
    <property type="protein sequence ID" value="GBF02341.1"/>
    <property type="molecule type" value="Genomic_DNA"/>
</dbReference>
<dbReference type="Proteomes" id="UP000277896">
    <property type="component" value="Chromosome"/>
</dbReference>
<evidence type="ECO:0000313" key="5">
    <source>
        <dbReference type="Proteomes" id="UP000236162"/>
    </source>
</evidence>
<dbReference type="Pfam" id="PF13673">
    <property type="entry name" value="Acetyltransf_10"/>
    <property type="match status" value="1"/>
</dbReference>
<dbReference type="Proteomes" id="UP000292648">
    <property type="component" value="Unassembled WGS sequence"/>
</dbReference>
<evidence type="ECO:0000313" key="6">
    <source>
        <dbReference type="Proteomes" id="UP000277896"/>
    </source>
</evidence>
<reference evidence="2 6" key="2">
    <citation type="submission" date="2018-10" db="EMBL/GenBank/DDBJ databases">
        <title>Genome seuquencing of Lactobacillus species.</title>
        <authorList>
            <person name="Baek C."/>
            <person name="Yi H."/>
        </authorList>
    </citation>
    <scope>NUCLEOTIDE SEQUENCE [LARGE SCALE GENOMIC DNA]</scope>
    <source>
        <strain evidence="2 6">DSM 10667</strain>
    </source>
</reference>
<keyword evidence="4" id="KW-0808">Transferase</keyword>
<dbReference type="EMBL" id="SEHH01000124">
    <property type="protein sequence ID" value="TBX38079.1"/>
    <property type="molecule type" value="Genomic_DNA"/>
</dbReference>
<organism evidence="4 7">
    <name type="scientific">Lactiplantibacillus paraplantarum</name>
    <dbReference type="NCBI Taxonomy" id="60520"/>
    <lineage>
        <taxon>Bacteria</taxon>
        <taxon>Bacillati</taxon>
        <taxon>Bacillota</taxon>
        <taxon>Bacilli</taxon>
        <taxon>Lactobacillales</taxon>
        <taxon>Lactobacillaceae</taxon>
        <taxon>Lactiplantibacillus</taxon>
    </lineage>
</organism>
<evidence type="ECO:0000313" key="4">
    <source>
        <dbReference type="EMBL" id="TBX38079.1"/>
    </source>
</evidence>
<name>A0A098RCK0_9LACO</name>
<dbReference type="SUPFAM" id="SSF55729">
    <property type="entry name" value="Acyl-CoA N-acyltransferases (Nat)"/>
    <property type="match status" value="1"/>
</dbReference>
<gene>
    <name evidence="4" type="ORF">EUZ87_14135</name>
    <name evidence="2" type="ORF">LP667_14540</name>
    <name evidence="3" type="ORF">LPPLD21_01889</name>
</gene>
<dbReference type="eggNOG" id="COG2153">
    <property type="taxonomic scope" value="Bacteria"/>
</dbReference>
<dbReference type="AlphaFoldDB" id="A0A098RCK0"/>
<accession>A0A098RCK0</accession>
<dbReference type="EMBL" id="CP032744">
    <property type="protein sequence ID" value="AYJ39925.1"/>
    <property type="molecule type" value="Genomic_DNA"/>
</dbReference>
<reference evidence="4 7" key="3">
    <citation type="submission" date="2019-01" db="EMBL/GenBank/DDBJ databases">
        <title>Draft genome sequence of Lactobacillus paraplantarum OSY-TC318, a Producer of the novel lantibiotic Paraplantaracin TC318.</title>
        <authorList>
            <person name="Hussein W.E."/>
            <person name="Huang E."/>
            <person name="Yousef A.E."/>
        </authorList>
    </citation>
    <scope>NUCLEOTIDE SEQUENCE [LARGE SCALE GENOMIC DNA]</scope>
    <source>
        <strain evidence="4 7">OSY-TC318</strain>
    </source>
</reference>
<reference evidence="3 5" key="1">
    <citation type="submission" date="2017-04" db="EMBL/GenBank/DDBJ databases">
        <title>In vitro and in silico characterization of Lactobacillus paraplantarum D2-1, a starter culture for soymilk fermentation.</title>
        <authorList>
            <person name="Endo A."/>
            <person name="Sasaki F."/>
            <person name="Maeno S."/>
            <person name="Kanesaki Y."/>
            <person name="Kubota E."/>
            <person name="Torres G.A."/>
            <person name="Tomita S."/>
            <person name="Nakagawa J."/>
        </authorList>
    </citation>
    <scope>NUCLEOTIDE SEQUENCE [LARGE SCALE GENOMIC DNA]</scope>
    <source>
        <strain evidence="3 5">D2-1</strain>
    </source>
</reference>
<sequence>MNLKWYVKQFTGLTTTQLHDIYQLRAKTFVKEQVRSYQDPDDTDLDARHIFAYDQGQLVAYARIYEHAGVVSFGRITTDSRYRGTGLGKQLMNHVMAILKVHYSTATIEIDAQTHVQKFYEKFGLIAEGQPYTDLGAEVIKMHAPARKLVLA</sequence>
<dbReference type="InterPro" id="IPR000182">
    <property type="entry name" value="GNAT_dom"/>
</dbReference>
<dbReference type="Gene3D" id="3.40.630.30">
    <property type="match status" value="1"/>
</dbReference>
<dbReference type="CDD" id="cd04301">
    <property type="entry name" value="NAT_SF"/>
    <property type="match status" value="1"/>
</dbReference>
<dbReference type="GO" id="GO:0016747">
    <property type="term" value="F:acyltransferase activity, transferring groups other than amino-acyl groups"/>
    <property type="evidence" value="ECO:0007669"/>
    <property type="project" value="InterPro"/>
</dbReference>
<feature type="domain" description="N-acetyltransferase" evidence="1">
    <location>
        <begin position="8"/>
        <end position="147"/>
    </location>
</feature>
<evidence type="ECO:0000313" key="3">
    <source>
        <dbReference type="EMBL" id="GBF02341.1"/>
    </source>
</evidence>
<protein>
    <submittedName>
        <fullName evidence="4">GNAT family N-acetyltransferase</fullName>
    </submittedName>
    <submittedName>
        <fullName evidence="3">GNAT family acetyltransferase</fullName>
    </submittedName>
</protein>
<dbReference type="KEGG" id="lpx:ASU28_13375"/>
<dbReference type="RefSeq" id="WP_021732175.1">
    <property type="nucleotide sequence ID" value="NZ_AVAI01000136.1"/>
</dbReference>
<proteinExistence type="predicted"/>
<dbReference type="HOGENOM" id="CLU_056607_3_0_9"/>
<dbReference type="PROSITE" id="PS51186">
    <property type="entry name" value="GNAT"/>
    <property type="match status" value="1"/>
</dbReference>